<sequence length="211" mass="23832">MNRDFWIGELGRLYQRSSEAINDDDTKAVRPLTSQFNENLEELKDAFQDNTIIQGTDKVEPVTEGGSSSSRGMVTFSPSRIREEALHEIRSRCERMANSIGYDLPEQRKETARQNNMVMVSVESNQTTSQEVNQEVTVESIQNTISALPRPPEQKEQLEEIFSEFESELDDEQDESRLRGLIDSAKNISEDVASQMAIIAMKHGLTGVLFA</sequence>
<dbReference type="RefSeq" id="WP_006431719.1">
    <property type="nucleotide sequence ID" value="NZ_AOID01000036.1"/>
</dbReference>
<dbReference type="AlphaFoldDB" id="L9XWT8"/>
<comment type="caution">
    <text evidence="1">The sequence shown here is derived from an EMBL/GenBank/DDBJ whole genome shotgun (WGS) entry which is preliminary data.</text>
</comment>
<evidence type="ECO:0000313" key="2">
    <source>
        <dbReference type="Proteomes" id="UP000011632"/>
    </source>
</evidence>
<dbReference type="STRING" id="1227496.C489_13121"/>
<dbReference type="Proteomes" id="UP000011632">
    <property type="component" value="Unassembled WGS sequence"/>
</dbReference>
<dbReference type="OrthoDB" id="351108at2157"/>
<gene>
    <name evidence="1" type="ORF">C489_13121</name>
</gene>
<organism evidence="1 2">
    <name type="scientific">Natrinema versiforme JCM 10478</name>
    <dbReference type="NCBI Taxonomy" id="1227496"/>
    <lineage>
        <taxon>Archaea</taxon>
        <taxon>Methanobacteriati</taxon>
        <taxon>Methanobacteriota</taxon>
        <taxon>Stenosarchaea group</taxon>
        <taxon>Halobacteria</taxon>
        <taxon>Halobacteriales</taxon>
        <taxon>Natrialbaceae</taxon>
        <taxon>Natrinema</taxon>
    </lineage>
</organism>
<accession>L9XWT8</accession>
<name>L9XWT8_9EURY</name>
<reference evidence="1 2" key="1">
    <citation type="journal article" date="2014" name="PLoS Genet.">
        <title>Phylogenetically driven sequencing of extremely halophilic archaea reveals strategies for static and dynamic osmo-response.</title>
        <authorList>
            <person name="Becker E.A."/>
            <person name="Seitzer P.M."/>
            <person name="Tritt A."/>
            <person name="Larsen D."/>
            <person name="Krusor M."/>
            <person name="Yao A.I."/>
            <person name="Wu D."/>
            <person name="Madern D."/>
            <person name="Eisen J.A."/>
            <person name="Darling A.E."/>
            <person name="Facciotti M.T."/>
        </authorList>
    </citation>
    <scope>NUCLEOTIDE SEQUENCE [LARGE SCALE GENOMIC DNA]</scope>
    <source>
        <strain evidence="1 2">JCM 10478</strain>
    </source>
</reference>
<dbReference type="EMBL" id="AOID01000036">
    <property type="protein sequence ID" value="ELY66304.1"/>
    <property type="molecule type" value="Genomic_DNA"/>
</dbReference>
<keyword evidence="2" id="KW-1185">Reference proteome</keyword>
<protein>
    <submittedName>
        <fullName evidence="1">Uncharacterized protein</fullName>
    </submittedName>
</protein>
<evidence type="ECO:0000313" key="1">
    <source>
        <dbReference type="EMBL" id="ELY66304.1"/>
    </source>
</evidence>
<proteinExistence type="predicted"/>